<evidence type="ECO:0000256" key="11">
    <source>
        <dbReference type="ARBA" id="ARBA00034617"/>
    </source>
</evidence>
<dbReference type="Pfam" id="PF12705">
    <property type="entry name" value="PDDEXK_1"/>
    <property type="match status" value="1"/>
</dbReference>
<dbReference type="InterPro" id="IPR000212">
    <property type="entry name" value="DNA_helicase_UvrD/REP"/>
</dbReference>
<keyword evidence="20" id="KW-1185">Reference proteome</keyword>
<evidence type="ECO:0000259" key="18">
    <source>
        <dbReference type="PROSITE" id="PS51217"/>
    </source>
</evidence>
<feature type="region of interest" description="Disordered" evidence="16">
    <location>
        <begin position="956"/>
        <end position="991"/>
    </location>
</feature>
<dbReference type="PROSITE" id="PS51217">
    <property type="entry name" value="UVRD_HELICASE_CTER"/>
    <property type="match status" value="1"/>
</dbReference>
<dbReference type="Gene3D" id="1.10.486.10">
    <property type="entry name" value="PCRA, domain 4"/>
    <property type="match status" value="1"/>
</dbReference>
<comment type="catalytic activity">
    <reaction evidence="14">
        <text>ATP + H2O = ADP + phosphate + H(+)</text>
        <dbReference type="Rhea" id="RHEA:13065"/>
        <dbReference type="ChEBI" id="CHEBI:15377"/>
        <dbReference type="ChEBI" id="CHEBI:15378"/>
        <dbReference type="ChEBI" id="CHEBI:30616"/>
        <dbReference type="ChEBI" id="CHEBI:43474"/>
        <dbReference type="ChEBI" id="CHEBI:456216"/>
        <dbReference type="EC" id="5.6.2.4"/>
    </reaction>
</comment>
<dbReference type="EC" id="5.6.2.4" evidence="12"/>
<dbReference type="InterPro" id="IPR038726">
    <property type="entry name" value="PDDEXK_AddAB-type"/>
</dbReference>
<dbReference type="PROSITE" id="PS51198">
    <property type="entry name" value="UVRD_HELICASE_ATP_BIND"/>
    <property type="match status" value="1"/>
</dbReference>
<dbReference type="GO" id="GO:0043138">
    <property type="term" value="F:3'-5' DNA helicase activity"/>
    <property type="evidence" value="ECO:0007669"/>
    <property type="project" value="UniProtKB-EC"/>
</dbReference>
<evidence type="ECO:0000313" key="20">
    <source>
        <dbReference type="Proteomes" id="UP000295097"/>
    </source>
</evidence>
<keyword evidence="7 15" id="KW-0067">ATP-binding</keyword>
<evidence type="ECO:0000256" key="6">
    <source>
        <dbReference type="ARBA" id="ARBA00022839"/>
    </source>
</evidence>
<dbReference type="SUPFAM" id="SSF52980">
    <property type="entry name" value="Restriction endonuclease-like"/>
    <property type="match status" value="1"/>
</dbReference>
<dbReference type="AlphaFoldDB" id="A0A4R3NWQ7"/>
<reference evidence="19 20" key="1">
    <citation type="submission" date="2019-03" db="EMBL/GenBank/DDBJ databases">
        <title>Freshwater and sediment microbial communities from various areas in North America, analyzing microbe dynamics in response to fracking.</title>
        <authorList>
            <person name="Lamendella R."/>
        </authorList>
    </citation>
    <scope>NUCLEOTIDE SEQUENCE [LARGE SCALE GENOMIC DNA]</scope>
    <source>
        <strain evidence="19 20">175.2</strain>
    </source>
</reference>
<keyword evidence="1" id="KW-0540">Nuclease</keyword>
<evidence type="ECO:0000256" key="12">
    <source>
        <dbReference type="ARBA" id="ARBA00034808"/>
    </source>
</evidence>
<evidence type="ECO:0000259" key="17">
    <source>
        <dbReference type="PROSITE" id="PS51198"/>
    </source>
</evidence>
<keyword evidence="9" id="KW-0234">DNA repair</keyword>
<dbReference type="NCBIfam" id="TIGR02784">
    <property type="entry name" value="addA_alphas"/>
    <property type="match status" value="1"/>
</dbReference>
<dbReference type="Gene3D" id="3.40.50.300">
    <property type="entry name" value="P-loop containing nucleotide triphosphate hydrolases"/>
    <property type="match status" value="3"/>
</dbReference>
<name>A0A4R3NWQ7_9HYPH</name>
<feature type="binding site" evidence="15">
    <location>
        <begin position="40"/>
        <end position="47"/>
    </location>
    <ligand>
        <name>ATP</name>
        <dbReference type="ChEBI" id="CHEBI:30616"/>
    </ligand>
</feature>
<organism evidence="19 20">
    <name type="scientific">Martelella mediterranea</name>
    <dbReference type="NCBI Taxonomy" id="293089"/>
    <lineage>
        <taxon>Bacteria</taxon>
        <taxon>Pseudomonadati</taxon>
        <taxon>Pseudomonadota</taxon>
        <taxon>Alphaproteobacteria</taxon>
        <taxon>Hyphomicrobiales</taxon>
        <taxon>Aurantimonadaceae</taxon>
        <taxon>Martelella</taxon>
    </lineage>
</organism>
<dbReference type="InterPro" id="IPR027417">
    <property type="entry name" value="P-loop_NTPase"/>
</dbReference>
<dbReference type="InterPro" id="IPR014017">
    <property type="entry name" value="DNA_helicase_UvrD-like_C"/>
</dbReference>
<dbReference type="GO" id="GO:0004527">
    <property type="term" value="F:exonuclease activity"/>
    <property type="evidence" value="ECO:0007669"/>
    <property type="project" value="UniProtKB-KW"/>
</dbReference>
<accession>A0A4R3NWQ7</accession>
<evidence type="ECO:0000256" key="15">
    <source>
        <dbReference type="PROSITE-ProRule" id="PRU00560"/>
    </source>
</evidence>
<dbReference type="InterPro" id="IPR014151">
    <property type="entry name" value="DNA_helicase_AddA"/>
</dbReference>
<keyword evidence="6" id="KW-0269">Exonuclease</keyword>
<dbReference type="PANTHER" id="PTHR11070:SF2">
    <property type="entry name" value="ATP-DEPENDENT DNA HELICASE SRS2"/>
    <property type="match status" value="1"/>
</dbReference>
<evidence type="ECO:0000256" key="13">
    <source>
        <dbReference type="ARBA" id="ARBA00034923"/>
    </source>
</evidence>
<sequence length="1184" mass="130129">MTLEKETSPAPDASAEEWLSWTTGRQRIASDPARTVWVSANAGSGKTHVLTQRVIRLLLSGARPSAILCLTYTKAAASEMSNRVFKRLAEWAVLPQAELSAEIAAIEGGEPDALKIAMARRLFAHALETPGGLKIQTIHAFCESLLHRFPLEANVAGHFSVLDDTAAATLLADARRQLFLATASREDRALSVAFQTVLDIADDSGLEKLLSEIIYARHAIRPFLEDARRNGGIEARLKQAYEFDTSDSEETIAAKAWPLPELSGGDVSLLIDIARQDGGKRSGEFADRLQEAAESKETSDRFSALQSAFLTSQGAPKAERTLIFRSLKSGAPQLIDPVMNAAVHIAEIRDRITRYEIFLKTLSALTLADRLDTRYEELKKRRGKLDFEDLIARTAALLTRADSSEWIHYKLDQGIDHILVDEAQDTAPLQWDVVRALSEDFFSGAGARPGLRTMFAVGDEKQSIYSFQGARPERFAEEGRVMASRVAGIDAEFSRIGLPLSFRSTASVLSAVDQVFALPENRKGLSADGDEPVHISNRIGHPGQVEAWEMVIPAETEDTEDWTAPFDATPESAPSAILARRIARRIAEMIGHETLIEDGKERAIRAGDILVLVRKRDAFVNALTRALKAPHDVPVAGADRLRLADHIAVKDLIALGRFAVLPEDDLSLAAILKSPLFQFSEDDLFAVAARRKPGEHVWSALRRLAKAGDEAFASAEEKLERVINAARRRTAFDFFAGILAREGGRRVFLSRLGSEASDILDEFLNAAKAHEDTGLPGLQSFLDVLEEGGLEIKREQDKGRNEVRIMTVHASKGLEAPVVFLVDSGGKPFDTRNLSGFRTIPGKGPLPVPLWHGSKSGADRMVIDDIERRESEAKEEYRRLLYVAMTRAADRLIVTGYRGKRDVEDCWHHLVWNALASDDKARCQETTVQGDDNSEWAGLLWQEHIPPRRFEKAEQEARAVSEKPVLPDALTKPFKEAERPKPPLSPSKAGLEVDDLAPMTVSPLFSERSVNLALERGRLVHRLLQLLPGVDAEGRADACRRYLTRAGHHLPESEQNRLFDSVMAVLNDKNLAPAFSLSSRAEVSISGTLNLAGNQYSVSGRLDRLAVLEDTVLLVDFKTNGNPPEEAAGIPSDHAAQMAVYREILQPLYPDKTVLCMLVYTESATALTLSADQLAAALGALSTK</sequence>
<evidence type="ECO:0000256" key="9">
    <source>
        <dbReference type="ARBA" id="ARBA00023204"/>
    </source>
</evidence>
<keyword evidence="2 15" id="KW-0547">Nucleotide-binding</keyword>
<dbReference type="InterPro" id="IPR011604">
    <property type="entry name" value="PDDEXK-like_dom_sf"/>
</dbReference>
<dbReference type="Gene3D" id="3.90.320.10">
    <property type="match status" value="1"/>
</dbReference>
<gene>
    <name evidence="19" type="ORF">EDC90_1002204</name>
</gene>
<dbReference type="InterPro" id="IPR011335">
    <property type="entry name" value="Restrct_endonuc-II-like"/>
</dbReference>
<dbReference type="GO" id="GO:0003677">
    <property type="term" value="F:DNA binding"/>
    <property type="evidence" value="ECO:0007669"/>
    <property type="project" value="UniProtKB-KW"/>
</dbReference>
<dbReference type="InterPro" id="IPR014016">
    <property type="entry name" value="UvrD-like_ATP-bd"/>
</dbReference>
<dbReference type="GO" id="GO:0005829">
    <property type="term" value="C:cytosol"/>
    <property type="evidence" value="ECO:0007669"/>
    <property type="project" value="TreeGrafter"/>
</dbReference>
<keyword evidence="10" id="KW-0413">Isomerase</keyword>
<keyword evidence="5 15" id="KW-0347">Helicase</keyword>
<evidence type="ECO:0000256" key="10">
    <source>
        <dbReference type="ARBA" id="ARBA00023235"/>
    </source>
</evidence>
<evidence type="ECO:0000256" key="3">
    <source>
        <dbReference type="ARBA" id="ARBA00022763"/>
    </source>
</evidence>
<dbReference type="Pfam" id="PF13361">
    <property type="entry name" value="UvrD_C"/>
    <property type="match status" value="1"/>
</dbReference>
<dbReference type="Gene3D" id="3.30.160.800">
    <property type="match status" value="1"/>
</dbReference>
<evidence type="ECO:0000313" key="19">
    <source>
        <dbReference type="EMBL" id="TCT44654.1"/>
    </source>
</evidence>
<protein>
    <recommendedName>
        <fullName evidence="12">DNA 3'-5' helicase</fullName>
        <ecNumber evidence="12">5.6.2.4</ecNumber>
    </recommendedName>
    <alternativeName>
        <fullName evidence="13">DNA 3'-5' helicase II</fullName>
    </alternativeName>
</protein>
<dbReference type="GO" id="GO:0000725">
    <property type="term" value="P:recombinational repair"/>
    <property type="evidence" value="ECO:0007669"/>
    <property type="project" value="TreeGrafter"/>
</dbReference>
<comment type="caution">
    <text evidence="19">The sequence shown here is derived from an EMBL/GenBank/DDBJ whole genome shotgun (WGS) entry which is preliminary data.</text>
</comment>
<evidence type="ECO:0000256" key="7">
    <source>
        <dbReference type="ARBA" id="ARBA00022840"/>
    </source>
</evidence>
<evidence type="ECO:0000256" key="5">
    <source>
        <dbReference type="ARBA" id="ARBA00022806"/>
    </source>
</evidence>
<dbReference type="Proteomes" id="UP000295097">
    <property type="component" value="Unassembled WGS sequence"/>
</dbReference>
<keyword evidence="8" id="KW-0238">DNA-binding</keyword>
<comment type="catalytic activity">
    <reaction evidence="11">
        <text>Couples ATP hydrolysis with the unwinding of duplex DNA by translocating in the 3'-5' direction.</text>
        <dbReference type="EC" id="5.6.2.4"/>
    </reaction>
</comment>
<dbReference type="SUPFAM" id="SSF52540">
    <property type="entry name" value="P-loop containing nucleoside triphosphate hydrolases"/>
    <property type="match status" value="1"/>
</dbReference>
<feature type="domain" description="UvrD-like helicase C-terminal" evidence="18">
    <location>
        <begin position="530"/>
        <end position="813"/>
    </location>
</feature>
<keyword evidence="4 15" id="KW-0378">Hydrolase</keyword>
<dbReference type="Pfam" id="PF00580">
    <property type="entry name" value="UvrD-helicase"/>
    <property type="match status" value="1"/>
</dbReference>
<dbReference type="GO" id="GO:0033202">
    <property type="term" value="C:DNA helicase complex"/>
    <property type="evidence" value="ECO:0007669"/>
    <property type="project" value="TreeGrafter"/>
</dbReference>
<evidence type="ECO:0000256" key="2">
    <source>
        <dbReference type="ARBA" id="ARBA00022741"/>
    </source>
</evidence>
<dbReference type="EMBL" id="SMAR01000002">
    <property type="protein sequence ID" value="TCT44654.1"/>
    <property type="molecule type" value="Genomic_DNA"/>
</dbReference>
<dbReference type="OrthoDB" id="9810135at2"/>
<feature type="domain" description="UvrD-like helicase ATP-binding" evidence="17">
    <location>
        <begin position="19"/>
        <end position="505"/>
    </location>
</feature>
<evidence type="ECO:0000256" key="4">
    <source>
        <dbReference type="ARBA" id="ARBA00022801"/>
    </source>
</evidence>
<dbReference type="PANTHER" id="PTHR11070">
    <property type="entry name" value="UVRD / RECB / PCRA DNA HELICASE FAMILY MEMBER"/>
    <property type="match status" value="1"/>
</dbReference>
<evidence type="ECO:0000256" key="1">
    <source>
        <dbReference type="ARBA" id="ARBA00022722"/>
    </source>
</evidence>
<keyword evidence="3" id="KW-0227">DNA damage</keyword>
<dbReference type="GO" id="GO:0005524">
    <property type="term" value="F:ATP binding"/>
    <property type="evidence" value="ECO:0007669"/>
    <property type="project" value="UniProtKB-UniRule"/>
</dbReference>
<evidence type="ECO:0000256" key="16">
    <source>
        <dbReference type="SAM" id="MobiDB-lite"/>
    </source>
</evidence>
<evidence type="ECO:0000256" key="8">
    <source>
        <dbReference type="ARBA" id="ARBA00023125"/>
    </source>
</evidence>
<proteinExistence type="predicted"/>
<evidence type="ECO:0000256" key="14">
    <source>
        <dbReference type="ARBA" id="ARBA00048988"/>
    </source>
</evidence>
<dbReference type="RefSeq" id="WP_132308334.1">
    <property type="nucleotide sequence ID" value="NZ_SMAR01000002.1"/>
</dbReference>